<evidence type="ECO:0000256" key="1">
    <source>
        <dbReference type="SAM" id="MobiDB-lite"/>
    </source>
</evidence>
<dbReference type="AlphaFoldDB" id="A0A6I6MSK1"/>
<feature type="region of interest" description="Disordered" evidence="1">
    <location>
        <begin position="131"/>
        <end position="151"/>
    </location>
</feature>
<evidence type="ECO:0000313" key="3">
    <source>
        <dbReference type="Proteomes" id="UP000431269"/>
    </source>
</evidence>
<sequence length="199" mass="21614">MSEPDWRALLIEAARKDIETRTRLARSGELFNGYHPEMEAVHNANADLLERVIGAIGWPGRHALSDEGAGAAFLIIQHAIARPALQRRALALMLDAIPEGQANALDAAYLADRIAIFEGGEQTFATQFDWDANGQLSPGPTRDPATLDDRRASVGLPPIADSIAETRASAAAEGERAPVDVAQRRAEFEAWARRVGWRA</sequence>
<dbReference type="Proteomes" id="UP000431269">
    <property type="component" value="Chromosome"/>
</dbReference>
<dbReference type="Pfam" id="PF20329">
    <property type="entry name" value="DUF6624"/>
    <property type="match status" value="1"/>
</dbReference>
<gene>
    <name evidence="2" type="ORF">DSM104635_03987</name>
</gene>
<dbReference type="KEGG" id="tsv:DSM104635_03987"/>
<organism evidence="2 3">
    <name type="scientific">Terricaulis silvestris</name>
    <dbReference type="NCBI Taxonomy" id="2686094"/>
    <lineage>
        <taxon>Bacteria</taxon>
        <taxon>Pseudomonadati</taxon>
        <taxon>Pseudomonadota</taxon>
        <taxon>Alphaproteobacteria</taxon>
        <taxon>Caulobacterales</taxon>
        <taxon>Caulobacteraceae</taxon>
        <taxon>Terricaulis</taxon>
    </lineage>
</organism>
<keyword evidence="3" id="KW-1185">Reference proteome</keyword>
<proteinExistence type="predicted"/>
<evidence type="ECO:0000313" key="2">
    <source>
        <dbReference type="EMBL" id="QGZ97121.1"/>
    </source>
</evidence>
<name>A0A6I6MSK1_9CAUL</name>
<dbReference type="InterPro" id="IPR046732">
    <property type="entry name" value="DUF6624"/>
</dbReference>
<dbReference type="EMBL" id="CP047045">
    <property type="protein sequence ID" value="QGZ97121.1"/>
    <property type="molecule type" value="Genomic_DNA"/>
</dbReference>
<accession>A0A6I6MSK1</accession>
<reference evidence="3" key="1">
    <citation type="submission" date="2019-12" db="EMBL/GenBank/DDBJ databases">
        <title>Complete genome of Terracaulis silvestris 0127_4.</title>
        <authorList>
            <person name="Vieira S."/>
            <person name="Riedel T."/>
            <person name="Sproer C."/>
            <person name="Pascual J."/>
            <person name="Boedeker C."/>
            <person name="Overmann J."/>
        </authorList>
    </citation>
    <scope>NUCLEOTIDE SEQUENCE [LARGE SCALE GENOMIC DNA]</scope>
    <source>
        <strain evidence="3">0127_4</strain>
    </source>
</reference>
<dbReference type="RefSeq" id="WP_158767946.1">
    <property type="nucleotide sequence ID" value="NZ_CP047045.1"/>
</dbReference>
<protein>
    <submittedName>
        <fullName evidence="2">Uncharacterized protein</fullName>
    </submittedName>
</protein>